<evidence type="ECO:0000313" key="2">
    <source>
        <dbReference type="Proteomes" id="UP001295684"/>
    </source>
</evidence>
<keyword evidence="2" id="KW-1185">Reference proteome</keyword>
<protein>
    <submittedName>
        <fullName evidence="1">Uncharacterized protein</fullName>
    </submittedName>
</protein>
<reference evidence="1" key="1">
    <citation type="submission" date="2023-07" db="EMBL/GenBank/DDBJ databases">
        <authorList>
            <consortium name="AG Swart"/>
            <person name="Singh M."/>
            <person name="Singh A."/>
            <person name="Seah K."/>
            <person name="Emmerich C."/>
        </authorList>
    </citation>
    <scope>NUCLEOTIDE SEQUENCE</scope>
    <source>
        <strain evidence="1">DP1</strain>
    </source>
</reference>
<dbReference type="EMBL" id="CAMPGE010001988">
    <property type="protein sequence ID" value="CAI2360791.1"/>
    <property type="molecule type" value="Genomic_DNA"/>
</dbReference>
<organism evidence="1 2">
    <name type="scientific">Euplotes crassus</name>
    <dbReference type="NCBI Taxonomy" id="5936"/>
    <lineage>
        <taxon>Eukaryota</taxon>
        <taxon>Sar</taxon>
        <taxon>Alveolata</taxon>
        <taxon>Ciliophora</taxon>
        <taxon>Intramacronucleata</taxon>
        <taxon>Spirotrichea</taxon>
        <taxon>Hypotrichia</taxon>
        <taxon>Euplotida</taxon>
        <taxon>Euplotidae</taxon>
        <taxon>Moneuplotes</taxon>
    </lineage>
</organism>
<evidence type="ECO:0000313" key="1">
    <source>
        <dbReference type="EMBL" id="CAI2360791.1"/>
    </source>
</evidence>
<accession>A0AAD1U612</accession>
<name>A0AAD1U612_EUPCR</name>
<gene>
    <name evidence="1" type="ORF">ECRASSUSDP1_LOCUS2096</name>
</gene>
<proteinExistence type="predicted"/>
<dbReference type="AlphaFoldDB" id="A0AAD1U612"/>
<dbReference type="Proteomes" id="UP001295684">
    <property type="component" value="Unassembled WGS sequence"/>
</dbReference>
<sequence length="328" mass="38907">MKVCKRIEKEEYKQAIREIENDQQFQRFCMAFTWSSIKKGSLTTFNHEDIQSPPELMYFKNCFYKQKESIKKFQRQFSELYDKLLNTEKLDRQLLLAKCYKICYESRDNRYDLAKIHINMHEKDQAKISQSIGNYKLPKCEGLSLISVHQKPELTKSIMRRSFPEKVESFRFNNREADWSNPKKVNIGRYLKELAQALPKVTQKVSFRYFEINPPQFKKLLYLCRDKESVEFESCKIHLQEVPNLVKALEGCKIQTLNFYACGMSKYGDWVNNQHHLDNLINGLSQCDDLQNSLKGLSLDGNDMSKGAFRTVFEKYSFRNISFEERYN</sequence>
<comment type="caution">
    <text evidence="1">The sequence shown here is derived from an EMBL/GenBank/DDBJ whole genome shotgun (WGS) entry which is preliminary data.</text>
</comment>